<accession>A0A5Q0BK08</accession>
<dbReference type="InterPro" id="IPR036249">
    <property type="entry name" value="Thioredoxin-like_sf"/>
</dbReference>
<dbReference type="RefSeq" id="WP_153248527.1">
    <property type="nucleotide sequence ID" value="NZ_CP044205.1"/>
</dbReference>
<dbReference type="Proteomes" id="UP000325755">
    <property type="component" value="Chromosome"/>
</dbReference>
<proteinExistence type="predicted"/>
<dbReference type="OrthoDB" id="8537427at2"/>
<dbReference type="InterPro" id="IPR008554">
    <property type="entry name" value="Glutaredoxin-like"/>
</dbReference>
<dbReference type="KEGG" id="mmob:F6R98_07740"/>
<protein>
    <submittedName>
        <fullName evidence="1">Glutaredoxin family protein</fullName>
    </submittedName>
</protein>
<evidence type="ECO:0000313" key="2">
    <source>
        <dbReference type="Proteomes" id="UP000325755"/>
    </source>
</evidence>
<dbReference type="EMBL" id="CP044205">
    <property type="protein sequence ID" value="QFY42531.1"/>
    <property type="molecule type" value="Genomic_DNA"/>
</dbReference>
<reference evidence="1 2" key="1">
    <citation type="submission" date="2019-09" db="EMBL/GenBank/DDBJ databases">
        <title>Ecophysiology of the spiral-shaped methanotroph Methylospira mobilis as revealed by the complete genome sequence.</title>
        <authorList>
            <person name="Oshkin I.Y."/>
            <person name="Dedysh S.N."/>
            <person name="Miroshnikov K."/>
            <person name="Danilova O.V."/>
            <person name="Hakobyan A."/>
            <person name="Liesack W."/>
        </authorList>
    </citation>
    <scope>NUCLEOTIDE SEQUENCE [LARGE SCALE GENOMIC DNA]</scope>
    <source>
        <strain evidence="1 2">Shm1</strain>
    </source>
</reference>
<evidence type="ECO:0000313" key="1">
    <source>
        <dbReference type="EMBL" id="QFY42531.1"/>
    </source>
</evidence>
<dbReference type="SUPFAM" id="SSF52833">
    <property type="entry name" value="Thioredoxin-like"/>
    <property type="match status" value="1"/>
</dbReference>
<keyword evidence="2" id="KW-1185">Reference proteome</keyword>
<dbReference type="AlphaFoldDB" id="A0A5Q0BK08"/>
<organism evidence="1 2">
    <name type="scientific">Candidatus Methylospira mobilis</name>
    <dbReference type="NCBI Taxonomy" id="1808979"/>
    <lineage>
        <taxon>Bacteria</taxon>
        <taxon>Pseudomonadati</taxon>
        <taxon>Pseudomonadota</taxon>
        <taxon>Gammaproteobacteria</taxon>
        <taxon>Methylococcales</taxon>
        <taxon>Methylococcaceae</taxon>
        <taxon>Candidatus Methylospira</taxon>
    </lineage>
</organism>
<sequence length="80" mass="8909">MLALYTTAGCHLCEQAEALLQQASGEKLLVWQSIEIAEQDELLERYGVRIPVLSDSASGDELGWPFSDQELIGFLDKRIV</sequence>
<gene>
    <name evidence="1" type="ORF">F6R98_07740</name>
</gene>
<dbReference type="Gene3D" id="3.40.30.10">
    <property type="entry name" value="Glutaredoxin"/>
    <property type="match status" value="1"/>
</dbReference>
<name>A0A5Q0BK08_9GAMM</name>
<dbReference type="InParanoid" id="A0A5Q0BK08"/>
<dbReference type="Pfam" id="PF05768">
    <property type="entry name" value="Glrx-like"/>
    <property type="match status" value="1"/>
</dbReference>